<reference evidence="1" key="1">
    <citation type="journal article" date="2021" name="bioRxiv">
        <title>Whole Genome Assembly and Annotation of Northern Wild Rice, Zizania palustris L., Supports a Whole Genome Duplication in the Zizania Genus.</title>
        <authorList>
            <person name="Haas M."/>
            <person name="Kono T."/>
            <person name="Macchietto M."/>
            <person name="Millas R."/>
            <person name="McGilp L."/>
            <person name="Shao M."/>
            <person name="Duquette J."/>
            <person name="Hirsch C.N."/>
            <person name="Kimball J."/>
        </authorList>
    </citation>
    <scope>NUCLEOTIDE SEQUENCE</scope>
    <source>
        <tissue evidence="1">Fresh leaf tissue</tissue>
    </source>
</reference>
<gene>
    <name evidence="1" type="ORF">GUJ93_ZPchr0010g9920</name>
</gene>
<dbReference type="Proteomes" id="UP000729402">
    <property type="component" value="Unassembled WGS sequence"/>
</dbReference>
<name>A0A8J5W9E1_ZIZPA</name>
<reference evidence="1" key="2">
    <citation type="submission" date="2021-02" db="EMBL/GenBank/DDBJ databases">
        <authorList>
            <person name="Kimball J.A."/>
            <person name="Haas M.W."/>
            <person name="Macchietto M."/>
            <person name="Kono T."/>
            <person name="Duquette J."/>
            <person name="Shao M."/>
        </authorList>
    </citation>
    <scope>NUCLEOTIDE SEQUENCE</scope>
    <source>
        <tissue evidence="1">Fresh leaf tissue</tissue>
    </source>
</reference>
<accession>A0A8J5W9E1</accession>
<sequence>MGLRPVCLCANCHAGQDSSWILERTDNSSAVTGLHLRTDRNGTYRYTSCFFLLYSDSTAQYSFLLSVCNGTALAKNDTLQKFLTPTQQKHSDILLLSAIFY</sequence>
<proteinExistence type="predicted"/>
<protein>
    <submittedName>
        <fullName evidence="1">Uncharacterized protein</fullName>
    </submittedName>
</protein>
<organism evidence="1 2">
    <name type="scientific">Zizania palustris</name>
    <name type="common">Northern wild rice</name>
    <dbReference type="NCBI Taxonomy" id="103762"/>
    <lineage>
        <taxon>Eukaryota</taxon>
        <taxon>Viridiplantae</taxon>
        <taxon>Streptophyta</taxon>
        <taxon>Embryophyta</taxon>
        <taxon>Tracheophyta</taxon>
        <taxon>Spermatophyta</taxon>
        <taxon>Magnoliopsida</taxon>
        <taxon>Liliopsida</taxon>
        <taxon>Poales</taxon>
        <taxon>Poaceae</taxon>
        <taxon>BOP clade</taxon>
        <taxon>Oryzoideae</taxon>
        <taxon>Oryzeae</taxon>
        <taxon>Zizaniinae</taxon>
        <taxon>Zizania</taxon>
    </lineage>
</organism>
<evidence type="ECO:0000313" key="1">
    <source>
        <dbReference type="EMBL" id="KAG8085958.1"/>
    </source>
</evidence>
<dbReference type="AlphaFoldDB" id="A0A8J5W9E1"/>
<dbReference type="EMBL" id="JAAALK010000082">
    <property type="protein sequence ID" value="KAG8085958.1"/>
    <property type="molecule type" value="Genomic_DNA"/>
</dbReference>
<keyword evidence="2" id="KW-1185">Reference proteome</keyword>
<evidence type="ECO:0000313" key="2">
    <source>
        <dbReference type="Proteomes" id="UP000729402"/>
    </source>
</evidence>
<comment type="caution">
    <text evidence="1">The sequence shown here is derived from an EMBL/GenBank/DDBJ whole genome shotgun (WGS) entry which is preliminary data.</text>
</comment>